<dbReference type="Pfam" id="PF01189">
    <property type="entry name" value="Methyltr_RsmB-F"/>
    <property type="match status" value="1"/>
</dbReference>
<feature type="binding site" evidence="6">
    <location>
        <position position="370"/>
    </location>
    <ligand>
        <name>S-adenosyl-L-methionine</name>
        <dbReference type="ChEBI" id="CHEBI:59789"/>
    </ligand>
</feature>
<dbReference type="AlphaFoldDB" id="U3GUL3"/>
<dbReference type="InterPro" id="IPR001678">
    <property type="entry name" value="MeTrfase_RsmB-F_NOP2_dom"/>
</dbReference>
<dbReference type="GO" id="GO:0008173">
    <property type="term" value="F:RNA methyltransferase activity"/>
    <property type="evidence" value="ECO:0007669"/>
    <property type="project" value="InterPro"/>
</dbReference>
<dbReference type="GeneID" id="78249812"/>
<dbReference type="PANTHER" id="PTHR22807:SF53">
    <property type="entry name" value="RIBOSOMAL RNA SMALL SUBUNIT METHYLTRANSFERASE B-RELATED"/>
    <property type="match status" value="1"/>
</dbReference>
<keyword evidence="2 6" id="KW-0808">Transferase</keyword>
<reference evidence="9 10" key="1">
    <citation type="journal article" date="2013" name="Genome Announc.">
        <title>Whole-Genome Sequence of the Clinical Strain Corynebacterium argentoratense DSM 44202, Isolated from a Human Throat Specimen.</title>
        <authorList>
            <person name="Bomholt C."/>
            <person name="Glaub A."/>
            <person name="Gravermann K."/>
            <person name="Albersmeier A."/>
            <person name="Brinkrolf K."/>
            <person name="Ruckert C."/>
            <person name="Tauch A."/>
        </authorList>
    </citation>
    <scope>NUCLEOTIDE SEQUENCE [LARGE SCALE GENOMIC DNA]</scope>
    <source>
        <strain evidence="9">DSM 44202</strain>
    </source>
</reference>
<feature type="binding site" evidence="6">
    <location>
        <begin position="321"/>
        <end position="327"/>
    </location>
    <ligand>
        <name>S-adenosyl-L-methionine</name>
        <dbReference type="ChEBI" id="CHEBI:59789"/>
    </ligand>
</feature>
<protein>
    <recommendedName>
        <fullName evidence="8">SAM-dependent MTase RsmB/NOP-type domain-containing protein</fullName>
    </recommendedName>
</protein>
<dbReference type="InterPro" id="IPR029063">
    <property type="entry name" value="SAM-dependent_MTases_sf"/>
</dbReference>
<dbReference type="EMBL" id="CP006365">
    <property type="protein sequence ID" value="AGU15170.1"/>
    <property type="molecule type" value="Genomic_DNA"/>
</dbReference>
<feature type="active site" description="Nucleophile" evidence="6">
    <location>
        <position position="439"/>
    </location>
</feature>
<evidence type="ECO:0000259" key="8">
    <source>
        <dbReference type="PROSITE" id="PS51686"/>
    </source>
</evidence>
<keyword evidence="4 6" id="KW-0694">RNA-binding</keyword>
<dbReference type="RefSeq" id="WP_020976323.1">
    <property type="nucleotide sequence ID" value="NC_022198.1"/>
</dbReference>
<dbReference type="GO" id="GO:0006355">
    <property type="term" value="P:regulation of DNA-templated transcription"/>
    <property type="evidence" value="ECO:0007669"/>
    <property type="project" value="InterPro"/>
</dbReference>
<dbReference type="PROSITE" id="PS51686">
    <property type="entry name" value="SAM_MT_RSMB_NOP"/>
    <property type="match status" value="1"/>
</dbReference>
<dbReference type="KEGG" id="caz:CARG_05165"/>
<feature type="domain" description="SAM-dependent MTase RsmB/NOP-type" evidence="8">
    <location>
        <begin position="216"/>
        <end position="502"/>
    </location>
</feature>
<dbReference type="PANTHER" id="PTHR22807">
    <property type="entry name" value="NOP2 YEAST -RELATED NOL1/NOP2/FMU SUN DOMAIN-CONTAINING"/>
    <property type="match status" value="1"/>
</dbReference>
<dbReference type="InterPro" id="IPR006027">
    <property type="entry name" value="NusB_RsmB_TIM44"/>
</dbReference>
<keyword evidence="3 6" id="KW-0949">S-adenosyl-L-methionine</keyword>
<dbReference type="OrthoDB" id="9810297at2"/>
<name>U3GUL3_9CORY</name>
<feature type="binding site" evidence="6">
    <location>
        <position position="386"/>
    </location>
    <ligand>
        <name>S-adenosyl-L-methionine</name>
        <dbReference type="ChEBI" id="CHEBI:59789"/>
    </ligand>
</feature>
<sequence length="502" mass="53868">MAGGFRSRSTQNQSSNKSAGHTPARETNSNQRRSGNRAPSARGHNGRSSNDRGSSKAQRGRVDAPRIVAVGALIEVSEHGAYANLVLPKLLRAEKLSGLDAAFATELLYGTLRAQGIVDAVLAKVSSRSLQSMAPEVRAALRLGVYQSLFTRVGQHAAVDTTVELVVFLGQERARGFVNGILRTVTRTNVDVWLERLQPSTELGRLAFRHSHPEWIAQSFARVLGMHDLEAALEADSQRPVVHLAARPGELSAEELAVLTGGEVGAYSPYAVYLESGDPGDLEPVKQSLAQVQDEGSQVIARALAEAPTNGQDSGRWLDLCAGPGGKAALLGGLARVDGARVDAVEPAAHRAALVEKSCEGLPVDVHVADGRDSGLAKGYDRILVDAPCSGLGALRRRPDARWRKQESDIDELTGLQYALASAALDLLRPGGVMVYSTCSPDLRETRGIVDRLLKNNQGQVEELDAHPLACGMEDLGRYPSVQMWPHKHGTDAMFFSVLRKL</sequence>
<dbReference type="InterPro" id="IPR035926">
    <property type="entry name" value="NusB-like_sf"/>
</dbReference>
<dbReference type="Gene3D" id="3.40.50.150">
    <property type="entry name" value="Vaccinia Virus protein VP39"/>
    <property type="match status" value="1"/>
</dbReference>
<evidence type="ECO:0000256" key="6">
    <source>
        <dbReference type="PROSITE-ProRule" id="PRU01023"/>
    </source>
</evidence>
<evidence type="ECO:0000256" key="1">
    <source>
        <dbReference type="ARBA" id="ARBA00022603"/>
    </source>
</evidence>
<dbReference type="PATRIC" id="fig|1348662.3.peg.1014"/>
<dbReference type="HOGENOM" id="CLU_005316_0_3_11"/>
<evidence type="ECO:0000256" key="2">
    <source>
        <dbReference type="ARBA" id="ARBA00022679"/>
    </source>
</evidence>
<evidence type="ECO:0000256" key="4">
    <source>
        <dbReference type="ARBA" id="ARBA00022884"/>
    </source>
</evidence>
<dbReference type="InterPro" id="IPR049560">
    <property type="entry name" value="MeTrfase_RsmB-F_NOP2_cat"/>
</dbReference>
<proteinExistence type="inferred from homology"/>
<evidence type="ECO:0000256" key="5">
    <source>
        <dbReference type="ARBA" id="ARBA00059465"/>
    </source>
</evidence>
<feature type="compositionally biased region" description="Polar residues" evidence="7">
    <location>
        <begin position="7"/>
        <end position="33"/>
    </location>
</feature>
<dbReference type="CDD" id="cd02440">
    <property type="entry name" value="AdoMet_MTases"/>
    <property type="match status" value="1"/>
</dbReference>
<dbReference type="Gene3D" id="1.10.940.10">
    <property type="entry name" value="NusB-like"/>
    <property type="match status" value="1"/>
</dbReference>
<dbReference type="Proteomes" id="UP000016943">
    <property type="component" value="Chromosome"/>
</dbReference>
<keyword evidence="1 6" id="KW-0489">Methyltransferase</keyword>
<dbReference type="eggNOG" id="COG0144">
    <property type="taxonomic scope" value="Bacteria"/>
</dbReference>
<dbReference type="SUPFAM" id="SSF48013">
    <property type="entry name" value="NusB-like"/>
    <property type="match status" value="1"/>
</dbReference>
<dbReference type="FunFam" id="3.40.50.150:FF:000257">
    <property type="entry name" value="16S rRNA methyltransferase"/>
    <property type="match status" value="1"/>
</dbReference>
<dbReference type="Pfam" id="PF01029">
    <property type="entry name" value="NusB"/>
    <property type="match status" value="1"/>
</dbReference>
<dbReference type="eggNOG" id="COG0781">
    <property type="taxonomic scope" value="Bacteria"/>
</dbReference>
<evidence type="ECO:0000313" key="9">
    <source>
        <dbReference type="EMBL" id="AGU15170.1"/>
    </source>
</evidence>
<comment type="function">
    <text evidence="5">May act as RNA methyltransferase.</text>
</comment>
<dbReference type="STRING" id="1348662.CARG_05165"/>
<dbReference type="GO" id="GO:0001510">
    <property type="term" value="P:RNA methylation"/>
    <property type="evidence" value="ECO:0007669"/>
    <property type="project" value="InterPro"/>
</dbReference>
<feature type="compositionally biased region" description="Basic and acidic residues" evidence="7">
    <location>
        <begin position="49"/>
        <end position="61"/>
    </location>
</feature>
<keyword evidence="10" id="KW-1185">Reference proteome</keyword>
<dbReference type="PRINTS" id="PR02008">
    <property type="entry name" value="RCMTFAMILY"/>
</dbReference>
<dbReference type="InterPro" id="IPR023267">
    <property type="entry name" value="RCMT"/>
</dbReference>
<comment type="similarity">
    <text evidence="6">Belongs to the class I-like SAM-binding methyltransferase superfamily. RsmB/NOP family.</text>
</comment>
<gene>
    <name evidence="9" type="ORF">CARG_05165</name>
</gene>
<dbReference type="SUPFAM" id="SSF53335">
    <property type="entry name" value="S-adenosyl-L-methionine-dependent methyltransferases"/>
    <property type="match status" value="1"/>
</dbReference>
<organism evidence="9 10">
    <name type="scientific">Corynebacterium argentoratense DSM 44202</name>
    <dbReference type="NCBI Taxonomy" id="1348662"/>
    <lineage>
        <taxon>Bacteria</taxon>
        <taxon>Bacillati</taxon>
        <taxon>Actinomycetota</taxon>
        <taxon>Actinomycetes</taxon>
        <taxon>Mycobacteriales</taxon>
        <taxon>Corynebacteriaceae</taxon>
        <taxon>Corynebacterium</taxon>
    </lineage>
</organism>
<evidence type="ECO:0000256" key="3">
    <source>
        <dbReference type="ARBA" id="ARBA00022691"/>
    </source>
</evidence>
<evidence type="ECO:0000313" key="10">
    <source>
        <dbReference type="Proteomes" id="UP000016943"/>
    </source>
</evidence>
<dbReference type="GO" id="GO:0003723">
    <property type="term" value="F:RNA binding"/>
    <property type="evidence" value="ECO:0007669"/>
    <property type="project" value="UniProtKB-UniRule"/>
</dbReference>
<evidence type="ECO:0000256" key="7">
    <source>
        <dbReference type="SAM" id="MobiDB-lite"/>
    </source>
</evidence>
<accession>U3GUL3</accession>
<feature type="binding site" evidence="6">
    <location>
        <position position="346"/>
    </location>
    <ligand>
        <name>S-adenosyl-L-methionine</name>
        <dbReference type="ChEBI" id="CHEBI:59789"/>
    </ligand>
</feature>
<feature type="region of interest" description="Disordered" evidence="7">
    <location>
        <begin position="1"/>
        <end position="61"/>
    </location>
</feature>